<name>A0ABR2MMP4_9ASPA</name>
<reference evidence="2 3" key="1">
    <citation type="journal article" date="2022" name="Nat. Plants">
        <title>Genomes of leafy and leafless Platanthera orchids illuminate the evolution of mycoheterotrophy.</title>
        <authorList>
            <person name="Li M.H."/>
            <person name="Liu K.W."/>
            <person name="Li Z."/>
            <person name="Lu H.C."/>
            <person name="Ye Q.L."/>
            <person name="Zhang D."/>
            <person name="Wang J.Y."/>
            <person name="Li Y.F."/>
            <person name="Zhong Z.M."/>
            <person name="Liu X."/>
            <person name="Yu X."/>
            <person name="Liu D.K."/>
            <person name="Tu X.D."/>
            <person name="Liu B."/>
            <person name="Hao Y."/>
            <person name="Liao X.Y."/>
            <person name="Jiang Y.T."/>
            <person name="Sun W.H."/>
            <person name="Chen J."/>
            <person name="Chen Y.Q."/>
            <person name="Ai Y."/>
            <person name="Zhai J.W."/>
            <person name="Wu S.S."/>
            <person name="Zhou Z."/>
            <person name="Hsiao Y.Y."/>
            <person name="Wu W.L."/>
            <person name="Chen Y.Y."/>
            <person name="Lin Y.F."/>
            <person name="Hsu J.L."/>
            <person name="Li C.Y."/>
            <person name="Wang Z.W."/>
            <person name="Zhao X."/>
            <person name="Zhong W.Y."/>
            <person name="Ma X.K."/>
            <person name="Ma L."/>
            <person name="Huang J."/>
            <person name="Chen G.Z."/>
            <person name="Huang M.Z."/>
            <person name="Huang L."/>
            <person name="Peng D.H."/>
            <person name="Luo Y.B."/>
            <person name="Zou S.Q."/>
            <person name="Chen S.P."/>
            <person name="Lan S."/>
            <person name="Tsai W.C."/>
            <person name="Van de Peer Y."/>
            <person name="Liu Z.J."/>
        </authorList>
    </citation>
    <scope>NUCLEOTIDE SEQUENCE [LARGE SCALE GENOMIC DNA]</scope>
    <source>
        <strain evidence="2">Lor288</strain>
    </source>
</reference>
<feature type="region of interest" description="Disordered" evidence="1">
    <location>
        <begin position="276"/>
        <end position="295"/>
    </location>
</feature>
<accession>A0ABR2MMP4</accession>
<comment type="caution">
    <text evidence="2">The sequence shown here is derived from an EMBL/GenBank/DDBJ whole genome shotgun (WGS) entry which is preliminary data.</text>
</comment>
<evidence type="ECO:0000256" key="1">
    <source>
        <dbReference type="SAM" id="MobiDB-lite"/>
    </source>
</evidence>
<sequence length="338" mass="37576">MEKQRFWSRKNLSQLQNRSTPRAAYFRLFCPRDTCSNSPPPHPEPLFSTIGHHRLSLFDSSTVVLPLLAGKLSPPLQSIVTPFGLLERRRLWIAGKKLCFSFRFSRVKKRARTDLRHSVSSSTKKSAGHLNLVEIHAYNLVEGLLSHTMPENVADVESSMDVVICMPFLESHFETNIQFPSLKVLVDWAGIIDKSFSFAVAVKDSDKLNDTRNTLSDFPIILKVASACLGFRSHGILRSAIREILSAALPCAQRIPPPCSAFFAIPAHPAARRSRARSCDSAVPPNPPLRAISSSDFSDPPLFDVKSRAPLPLTLSSSRSPYSRLFSSSVLLSIEKLE</sequence>
<proteinExistence type="predicted"/>
<evidence type="ECO:0000313" key="2">
    <source>
        <dbReference type="EMBL" id="KAK8965397.1"/>
    </source>
</evidence>
<organism evidence="2 3">
    <name type="scientific">Platanthera guangdongensis</name>
    <dbReference type="NCBI Taxonomy" id="2320717"/>
    <lineage>
        <taxon>Eukaryota</taxon>
        <taxon>Viridiplantae</taxon>
        <taxon>Streptophyta</taxon>
        <taxon>Embryophyta</taxon>
        <taxon>Tracheophyta</taxon>
        <taxon>Spermatophyta</taxon>
        <taxon>Magnoliopsida</taxon>
        <taxon>Liliopsida</taxon>
        <taxon>Asparagales</taxon>
        <taxon>Orchidaceae</taxon>
        <taxon>Orchidoideae</taxon>
        <taxon>Orchideae</taxon>
        <taxon>Orchidinae</taxon>
        <taxon>Platanthera</taxon>
    </lineage>
</organism>
<dbReference type="Proteomes" id="UP001412067">
    <property type="component" value="Unassembled WGS sequence"/>
</dbReference>
<keyword evidence="3" id="KW-1185">Reference proteome</keyword>
<protein>
    <submittedName>
        <fullName evidence="2">Uncharacterized protein</fullName>
    </submittedName>
</protein>
<dbReference type="EMBL" id="JBBWWR010000006">
    <property type="protein sequence ID" value="KAK8965397.1"/>
    <property type="molecule type" value="Genomic_DNA"/>
</dbReference>
<evidence type="ECO:0000313" key="3">
    <source>
        <dbReference type="Proteomes" id="UP001412067"/>
    </source>
</evidence>
<gene>
    <name evidence="2" type="ORF">KSP40_PGU013046</name>
</gene>